<evidence type="ECO:0000256" key="10">
    <source>
        <dbReference type="PIRNR" id="PIRNR002450"/>
    </source>
</evidence>
<evidence type="ECO:0000256" key="1">
    <source>
        <dbReference type="ARBA" id="ARBA00004141"/>
    </source>
</evidence>
<feature type="compositionally biased region" description="Basic and acidic residues" evidence="11">
    <location>
        <begin position="324"/>
        <end position="333"/>
    </location>
</feature>
<evidence type="ECO:0000256" key="3">
    <source>
        <dbReference type="ARBA" id="ARBA00022448"/>
    </source>
</evidence>
<protein>
    <recommendedName>
        <fullName evidence="10">Potassium transport protein</fullName>
    </recommendedName>
</protein>
<evidence type="ECO:0000256" key="2">
    <source>
        <dbReference type="ARBA" id="ARBA00009137"/>
    </source>
</evidence>
<keyword evidence="4 10" id="KW-0633">Potassium transport</keyword>
<dbReference type="PANTHER" id="PTHR31064">
    <property type="entry name" value="POTASSIUM TRANSPORT PROTEIN DDB_G0292412-RELATED"/>
    <property type="match status" value="1"/>
</dbReference>
<comment type="caution">
    <text evidence="12">The sequence shown here is derived from an EMBL/GenBank/DDBJ whole genome shotgun (WGS) entry which is preliminary data.</text>
</comment>
<dbReference type="InterPro" id="IPR015958">
    <property type="entry name" value="Trk1_fungi"/>
</dbReference>
<evidence type="ECO:0000313" key="12">
    <source>
        <dbReference type="EMBL" id="KAK5080558.1"/>
    </source>
</evidence>
<comment type="similarity">
    <text evidence="2 10">Belongs to the TrkH potassium transport family.</text>
</comment>
<feature type="transmembrane region" description="Helical" evidence="10">
    <location>
        <begin position="12"/>
        <end position="31"/>
    </location>
</feature>
<dbReference type="GO" id="GO:1990573">
    <property type="term" value="P:potassium ion import across plasma membrane"/>
    <property type="evidence" value="ECO:0007669"/>
    <property type="project" value="TreeGrafter"/>
</dbReference>
<evidence type="ECO:0000256" key="7">
    <source>
        <dbReference type="ARBA" id="ARBA00022989"/>
    </source>
</evidence>
<dbReference type="AlphaFoldDB" id="A0AAN7PJS5"/>
<feature type="transmembrane region" description="Helical" evidence="10">
    <location>
        <begin position="575"/>
        <end position="592"/>
    </location>
</feature>
<keyword evidence="13" id="KW-1185">Reference proteome</keyword>
<dbReference type="InterPro" id="IPR004773">
    <property type="entry name" value="K/Na_transp_Trk1/HKT1"/>
</dbReference>
<feature type="region of interest" description="Disordered" evidence="11">
    <location>
        <begin position="296"/>
        <end position="333"/>
    </location>
</feature>
<evidence type="ECO:0000256" key="5">
    <source>
        <dbReference type="ARBA" id="ARBA00022692"/>
    </source>
</evidence>
<feature type="transmembrane region" description="Helical" evidence="10">
    <location>
        <begin position="510"/>
        <end position="530"/>
    </location>
</feature>
<keyword evidence="9 10" id="KW-0472">Membrane</keyword>
<gene>
    <name evidence="12" type="ORF">LTR05_008501</name>
</gene>
<organism evidence="12 13">
    <name type="scientific">Lithohypha guttulata</name>
    <dbReference type="NCBI Taxonomy" id="1690604"/>
    <lineage>
        <taxon>Eukaryota</taxon>
        <taxon>Fungi</taxon>
        <taxon>Dikarya</taxon>
        <taxon>Ascomycota</taxon>
        <taxon>Pezizomycotina</taxon>
        <taxon>Eurotiomycetes</taxon>
        <taxon>Chaetothyriomycetidae</taxon>
        <taxon>Chaetothyriales</taxon>
        <taxon>Trichomeriaceae</taxon>
        <taxon>Lithohypha</taxon>
    </lineage>
</organism>
<keyword evidence="6 10" id="KW-0630">Potassium</keyword>
<dbReference type="InterPro" id="IPR003445">
    <property type="entry name" value="Cat_transpt"/>
</dbReference>
<evidence type="ECO:0000313" key="13">
    <source>
        <dbReference type="Proteomes" id="UP001309876"/>
    </source>
</evidence>
<evidence type="ECO:0000256" key="9">
    <source>
        <dbReference type="ARBA" id="ARBA00023136"/>
    </source>
</evidence>
<dbReference type="Proteomes" id="UP001309876">
    <property type="component" value="Unassembled WGS sequence"/>
</dbReference>
<dbReference type="EMBL" id="JAVRRJ010000013">
    <property type="protein sequence ID" value="KAK5080558.1"/>
    <property type="molecule type" value="Genomic_DNA"/>
</dbReference>
<dbReference type="GO" id="GO:0140107">
    <property type="term" value="F:high-affinity potassium ion transmembrane transporter activity"/>
    <property type="evidence" value="ECO:0007669"/>
    <property type="project" value="TreeGrafter"/>
</dbReference>
<feature type="compositionally biased region" description="Basic and acidic residues" evidence="11">
    <location>
        <begin position="187"/>
        <end position="197"/>
    </location>
</feature>
<name>A0AAN7PJS5_9EURO</name>
<accession>A0AAN7PJS5</accession>
<evidence type="ECO:0000256" key="4">
    <source>
        <dbReference type="ARBA" id="ARBA00022538"/>
    </source>
</evidence>
<sequence length="757" mass="85012">MWKPKLTFITLHYLYIIAIGILVLIILYPNGNISSTDAYFFGVSGSTESGLNPVDVNDLRLYQQLTIYFIPFLGNMQVVSIFIVIIRLIWFRRYLGVKLEKSQKHRASTVPIGNGISDVAVAKDKLIFPPQRSRSWAEGERAVDKQRSLSVNLAAPEKVNTDTSTQQYPESLITRALALAATEDIRKTRSHTPEGRSHAPVSPTHVTFAPGADNDPDSTFLPQRVQSSDEDLAPWDEKRGRAITFHEGRKLDLMRSRSSEGVDGSVRFRKRLGSLSDGPPDPKSLHRVVSNLFELGAGDVPGQRHNGVPLRRTSTSESSRSRSRARETNRRHSRAEKLKLSANAIIGRNSNFSNLTTEDQDRLGGIEYRSLKLLLKFVLGYVFGLHFIGAICLIPWIHLTPEPKYRRYLADCGLNSTWWAIYSAGTMANNLGFTLTPDSMISFRDAVFPILVMTILAYAGHTFYPVGLRILIWTFSKILPRNHKMQEPLHFLLEHPRRCYTLLFPARQTWILAGILIALNIVDVILIICLDLDNPEVTAVPLAPRFISSIFQAASSRHTGTLTYNLANVNPGVQFSLLVMMYVSIFPIALSVRSSNTYEETSLGIFQSDEEDPSKANDSKSYLKAHVRNQLSFDLWYIFLGCFCICCSEADKIMDTNDPAFQVFPVFFEVASAYGNVGLSLGHPSVTTSFSGKFNTFSKLVICAMMIRGRHRGLPVRLDRAILLPSDKFSINDIESRPRESRNISKRLPKLKLAHTQ</sequence>
<keyword evidence="5 10" id="KW-0812">Transmembrane</keyword>
<evidence type="ECO:0000256" key="11">
    <source>
        <dbReference type="SAM" id="MobiDB-lite"/>
    </source>
</evidence>
<dbReference type="NCBIfam" id="TIGR00934">
    <property type="entry name" value="2a38euk"/>
    <property type="match status" value="1"/>
</dbReference>
<keyword evidence="8 10" id="KW-0406">Ion transport</keyword>
<proteinExistence type="inferred from homology"/>
<dbReference type="GO" id="GO:0005886">
    <property type="term" value="C:plasma membrane"/>
    <property type="evidence" value="ECO:0007669"/>
    <property type="project" value="InterPro"/>
</dbReference>
<dbReference type="PANTHER" id="PTHR31064:SF5">
    <property type="entry name" value="POTASSIUM ION TRANSPORTER (EUROFUNG)"/>
    <property type="match status" value="1"/>
</dbReference>
<keyword evidence="7 10" id="KW-1133">Transmembrane helix</keyword>
<reference evidence="12 13" key="1">
    <citation type="submission" date="2023-08" db="EMBL/GenBank/DDBJ databases">
        <title>Black Yeasts Isolated from many extreme environments.</title>
        <authorList>
            <person name="Coleine C."/>
            <person name="Stajich J.E."/>
            <person name="Selbmann L."/>
        </authorList>
    </citation>
    <scope>NUCLEOTIDE SEQUENCE [LARGE SCALE GENOMIC DNA]</scope>
    <source>
        <strain evidence="12 13">CCFEE 5910</strain>
    </source>
</reference>
<evidence type="ECO:0000256" key="8">
    <source>
        <dbReference type="ARBA" id="ARBA00023065"/>
    </source>
</evidence>
<keyword evidence="3 10" id="KW-0813">Transport</keyword>
<dbReference type="Pfam" id="PF02386">
    <property type="entry name" value="TrkH"/>
    <property type="match status" value="1"/>
</dbReference>
<feature type="transmembrane region" description="Helical" evidence="10">
    <location>
        <begin position="373"/>
        <end position="397"/>
    </location>
</feature>
<feature type="transmembrane region" description="Helical" evidence="10">
    <location>
        <begin position="447"/>
        <end position="472"/>
    </location>
</feature>
<feature type="region of interest" description="Disordered" evidence="11">
    <location>
        <begin position="187"/>
        <end position="235"/>
    </location>
</feature>
<comment type="caution">
    <text evidence="10">Lacks conserved residue(s) required for the propagation of feature annotation.</text>
</comment>
<dbReference type="GO" id="GO:0030007">
    <property type="term" value="P:intracellular potassium ion homeostasis"/>
    <property type="evidence" value="ECO:0007669"/>
    <property type="project" value="UniProtKB-UniRule"/>
</dbReference>
<dbReference type="InterPro" id="IPR051143">
    <property type="entry name" value="TrkH_K-transport"/>
</dbReference>
<feature type="transmembrane region" description="Helical" evidence="10">
    <location>
        <begin position="67"/>
        <end position="90"/>
    </location>
</feature>
<dbReference type="PIRSF" id="PIRSF002450">
    <property type="entry name" value="K+_transpter_TRK"/>
    <property type="match status" value="1"/>
</dbReference>
<comment type="subcellular location">
    <subcellularLocation>
        <location evidence="1">Membrane</location>
        <topology evidence="1">Multi-pass membrane protein</topology>
    </subcellularLocation>
</comment>
<evidence type="ECO:0000256" key="6">
    <source>
        <dbReference type="ARBA" id="ARBA00022958"/>
    </source>
</evidence>